<reference evidence="2 3" key="1">
    <citation type="submission" date="2018-11" db="EMBL/GenBank/DDBJ databases">
        <authorList>
            <consortium name="Pathogen Informatics"/>
        </authorList>
    </citation>
    <scope>NUCLEOTIDE SEQUENCE [LARGE SCALE GENOMIC DNA]</scope>
</reference>
<evidence type="ECO:0008006" key="4">
    <source>
        <dbReference type="Google" id="ProtNLM"/>
    </source>
</evidence>
<accession>A0A3P7KH58</accession>
<gene>
    <name evidence="2" type="ORF">SVUK_LOCUS5413</name>
</gene>
<protein>
    <recommendedName>
        <fullName evidence="4">Transmembrane protein</fullName>
    </recommendedName>
</protein>
<dbReference type="OrthoDB" id="10414602at2759"/>
<sequence>MMPGSSCFIRVYYDLGSKRVFLVELYGLDDDDDDTGCSVSTIGYNGMINATCVCNSEDNCNSLSFLMIELEKMAYMSGKEKQTKAILRAIRKQLALPGNNDFLRQDRTVTYVVVVSICLLLLSSFAHIASIGPIFFVKKGKTQ</sequence>
<feature type="transmembrane region" description="Helical" evidence="1">
    <location>
        <begin position="109"/>
        <end position="137"/>
    </location>
</feature>
<name>A0A3P7KH58_STRVU</name>
<keyword evidence="1" id="KW-0472">Membrane</keyword>
<keyword evidence="3" id="KW-1185">Reference proteome</keyword>
<proteinExistence type="predicted"/>
<evidence type="ECO:0000313" key="3">
    <source>
        <dbReference type="Proteomes" id="UP000270094"/>
    </source>
</evidence>
<keyword evidence="1" id="KW-0812">Transmembrane</keyword>
<keyword evidence="1" id="KW-1133">Transmembrane helix</keyword>
<dbReference type="EMBL" id="UYYB01015977">
    <property type="protein sequence ID" value="VDM70415.1"/>
    <property type="molecule type" value="Genomic_DNA"/>
</dbReference>
<evidence type="ECO:0000256" key="1">
    <source>
        <dbReference type="SAM" id="Phobius"/>
    </source>
</evidence>
<dbReference type="Proteomes" id="UP000270094">
    <property type="component" value="Unassembled WGS sequence"/>
</dbReference>
<evidence type="ECO:0000313" key="2">
    <source>
        <dbReference type="EMBL" id="VDM70415.1"/>
    </source>
</evidence>
<organism evidence="2 3">
    <name type="scientific">Strongylus vulgaris</name>
    <name type="common">Blood worm</name>
    <dbReference type="NCBI Taxonomy" id="40348"/>
    <lineage>
        <taxon>Eukaryota</taxon>
        <taxon>Metazoa</taxon>
        <taxon>Ecdysozoa</taxon>
        <taxon>Nematoda</taxon>
        <taxon>Chromadorea</taxon>
        <taxon>Rhabditida</taxon>
        <taxon>Rhabditina</taxon>
        <taxon>Rhabditomorpha</taxon>
        <taxon>Strongyloidea</taxon>
        <taxon>Strongylidae</taxon>
        <taxon>Strongylus</taxon>
    </lineage>
</organism>
<dbReference type="AlphaFoldDB" id="A0A3P7KH58"/>